<dbReference type="InterPro" id="IPR051599">
    <property type="entry name" value="Cell_Envelope_Assoc"/>
</dbReference>
<evidence type="ECO:0000313" key="2">
    <source>
        <dbReference type="EMBL" id="OJH39924.1"/>
    </source>
</evidence>
<dbReference type="CDD" id="cd06259">
    <property type="entry name" value="YdcF-like"/>
    <property type="match status" value="1"/>
</dbReference>
<dbReference type="AlphaFoldDB" id="A0A1L9BCD8"/>
<reference evidence="3" key="1">
    <citation type="submission" date="2016-11" db="EMBL/GenBank/DDBJ databases">
        <authorList>
            <person name="Shukria A."/>
            <person name="Stevens D.C."/>
        </authorList>
    </citation>
    <scope>NUCLEOTIDE SEQUENCE [LARGE SCALE GENOMIC DNA]</scope>
    <source>
        <strain evidence="3">Cbfe23</strain>
    </source>
</reference>
<reference evidence="2 3" key="2">
    <citation type="submission" date="2016-12" db="EMBL/GenBank/DDBJ databases">
        <title>Draft Genome Sequence of Cystobacter ferrugineus Strain Cbfe23.</title>
        <authorList>
            <person name="Akbar S."/>
            <person name="Dowd S.E."/>
            <person name="Stevens D.C."/>
        </authorList>
    </citation>
    <scope>NUCLEOTIDE SEQUENCE [LARGE SCALE GENOMIC DNA]</scope>
    <source>
        <strain evidence="2 3">Cbfe23</strain>
    </source>
</reference>
<dbReference type="OrthoDB" id="2216870at2"/>
<dbReference type="RefSeq" id="WP_071898556.1">
    <property type="nucleotide sequence ID" value="NZ_MPIN01000003.1"/>
</dbReference>
<proteinExistence type="predicted"/>
<dbReference type="Proteomes" id="UP000182229">
    <property type="component" value="Unassembled WGS sequence"/>
</dbReference>
<comment type="caution">
    <text evidence="2">The sequence shown here is derived from an EMBL/GenBank/DDBJ whole genome shotgun (WGS) entry which is preliminary data.</text>
</comment>
<dbReference type="Pfam" id="PF02698">
    <property type="entry name" value="DUF218"/>
    <property type="match status" value="1"/>
</dbReference>
<dbReference type="STRING" id="83449.BON30_12630"/>
<dbReference type="EMBL" id="MPIN01000003">
    <property type="protein sequence ID" value="OJH39924.1"/>
    <property type="molecule type" value="Genomic_DNA"/>
</dbReference>
<dbReference type="GO" id="GO:0005886">
    <property type="term" value="C:plasma membrane"/>
    <property type="evidence" value="ECO:0007669"/>
    <property type="project" value="TreeGrafter"/>
</dbReference>
<dbReference type="PANTHER" id="PTHR30336">
    <property type="entry name" value="INNER MEMBRANE PROTEIN, PROBABLE PERMEASE"/>
    <property type="match status" value="1"/>
</dbReference>
<protein>
    <recommendedName>
        <fullName evidence="1">DUF218 domain-containing protein</fullName>
    </recommendedName>
</protein>
<dbReference type="InterPro" id="IPR003848">
    <property type="entry name" value="DUF218"/>
</dbReference>
<dbReference type="PANTHER" id="PTHR30336:SF20">
    <property type="entry name" value="DUF218 DOMAIN-CONTAINING PROTEIN"/>
    <property type="match status" value="1"/>
</dbReference>
<name>A0A1L9BCD8_9BACT</name>
<evidence type="ECO:0000313" key="3">
    <source>
        <dbReference type="Proteomes" id="UP000182229"/>
    </source>
</evidence>
<dbReference type="InterPro" id="IPR014729">
    <property type="entry name" value="Rossmann-like_a/b/a_fold"/>
</dbReference>
<accession>A0A1L9BCD8</accession>
<gene>
    <name evidence="2" type="ORF">BON30_12630</name>
</gene>
<evidence type="ECO:0000259" key="1">
    <source>
        <dbReference type="Pfam" id="PF02698"/>
    </source>
</evidence>
<keyword evidence="3" id="KW-1185">Reference proteome</keyword>
<feature type="domain" description="DUF218" evidence="1">
    <location>
        <begin position="36"/>
        <end position="135"/>
    </location>
</feature>
<sequence length="219" mass="24631">MSTLTMQHARRLWEYMSSFKTRAPCDVAVVCCSYDLRVCDYACELLESGLARQLVLSGNTGNWTRHLWSEPEAQVFLARARAAGVAESSVILEERATHFGENISFSRQLVPHARTVTFVTKPNSVLRVLLTAAVRWPGIEVQVDCPAINFPEEVSNIVGVLGVIDEMVGDVHRIIEYPKLGFQGEHVLPRDILDSWQYLLGQGFRNHLIPNRPVDTDKL</sequence>
<organism evidence="2 3">
    <name type="scientific">Cystobacter ferrugineus</name>
    <dbReference type="NCBI Taxonomy" id="83449"/>
    <lineage>
        <taxon>Bacteria</taxon>
        <taxon>Pseudomonadati</taxon>
        <taxon>Myxococcota</taxon>
        <taxon>Myxococcia</taxon>
        <taxon>Myxococcales</taxon>
        <taxon>Cystobacterineae</taxon>
        <taxon>Archangiaceae</taxon>
        <taxon>Cystobacter</taxon>
    </lineage>
</organism>
<dbReference type="Gene3D" id="3.40.50.620">
    <property type="entry name" value="HUPs"/>
    <property type="match status" value="1"/>
</dbReference>